<name>G7JNC6_MEDTR</name>
<feature type="region of interest" description="Disordered" evidence="1">
    <location>
        <begin position="181"/>
        <end position="204"/>
    </location>
</feature>
<evidence type="ECO:0000313" key="7">
    <source>
        <dbReference type="Proteomes" id="UP000265566"/>
    </source>
</evidence>
<dbReference type="PANTHER" id="PTHR35116">
    <property type="entry name" value="HELICASE PROTEIN MOM1"/>
    <property type="match status" value="1"/>
</dbReference>
<reference evidence="3 6" key="1">
    <citation type="journal article" date="2011" name="Nature">
        <title>The Medicago genome provides insight into the evolution of rhizobial symbioses.</title>
        <authorList>
            <person name="Young N.D."/>
            <person name="Debelle F."/>
            <person name="Oldroyd G.E."/>
            <person name="Geurts R."/>
            <person name="Cannon S.B."/>
            <person name="Udvardi M.K."/>
            <person name="Benedito V.A."/>
            <person name="Mayer K.F."/>
            <person name="Gouzy J."/>
            <person name="Schoof H."/>
            <person name="Van de Peer Y."/>
            <person name="Proost S."/>
            <person name="Cook D.R."/>
            <person name="Meyers B.C."/>
            <person name="Spannagl M."/>
            <person name="Cheung F."/>
            <person name="De Mita S."/>
            <person name="Krishnakumar V."/>
            <person name="Gundlach H."/>
            <person name="Zhou S."/>
            <person name="Mudge J."/>
            <person name="Bharti A.K."/>
            <person name="Murray J.D."/>
            <person name="Naoumkina M.A."/>
            <person name="Rosen B."/>
            <person name="Silverstein K.A."/>
            <person name="Tang H."/>
            <person name="Rombauts S."/>
            <person name="Zhao P.X."/>
            <person name="Zhou P."/>
            <person name="Barbe V."/>
            <person name="Bardou P."/>
            <person name="Bechner M."/>
            <person name="Bellec A."/>
            <person name="Berger A."/>
            <person name="Berges H."/>
            <person name="Bidwell S."/>
            <person name="Bisseling T."/>
            <person name="Choisne N."/>
            <person name="Couloux A."/>
            <person name="Denny R."/>
            <person name="Deshpande S."/>
            <person name="Dai X."/>
            <person name="Doyle J.J."/>
            <person name="Dudez A.M."/>
            <person name="Farmer A.D."/>
            <person name="Fouteau S."/>
            <person name="Franken C."/>
            <person name="Gibelin C."/>
            <person name="Gish J."/>
            <person name="Goldstein S."/>
            <person name="Gonzalez A.J."/>
            <person name="Green P.J."/>
            <person name="Hallab A."/>
            <person name="Hartog M."/>
            <person name="Hua A."/>
            <person name="Humphray S.J."/>
            <person name="Jeong D.H."/>
            <person name="Jing Y."/>
            <person name="Jocker A."/>
            <person name="Kenton S.M."/>
            <person name="Kim D.J."/>
            <person name="Klee K."/>
            <person name="Lai H."/>
            <person name="Lang C."/>
            <person name="Lin S."/>
            <person name="Macmil S.L."/>
            <person name="Magdelenat G."/>
            <person name="Matthews L."/>
            <person name="McCorrison J."/>
            <person name="Monaghan E.L."/>
            <person name="Mun J.H."/>
            <person name="Najar F.Z."/>
            <person name="Nicholson C."/>
            <person name="Noirot C."/>
            <person name="O'Bleness M."/>
            <person name="Paule C.R."/>
            <person name="Poulain J."/>
            <person name="Prion F."/>
            <person name="Qin B."/>
            <person name="Qu C."/>
            <person name="Retzel E.F."/>
            <person name="Riddle C."/>
            <person name="Sallet E."/>
            <person name="Samain S."/>
            <person name="Samson N."/>
            <person name="Sanders I."/>
            <person name="Saurat O."/>
            <person name="Scarpelli C."/>
            <person name="Schiex T."/>
            <person name="Segurens B."/>
            <person name="Severin A.J."/>
            <person name="Sherrier D.J."/>
            <person name="Shi R."/>
            <person name="Sims S."/>
            <person name="Singer S.R."/>
            <person name="Sinharoy S."/>
            <person name="Sterck L."/>
            <person name="Viollet A."/>
            <person name="Wang B.B."/>
            <person name="Wang K."/>
            <person name="Wang M."/>
            <person name="Wang X."/>
            <person name="Warfsmann J."/>
            <person name="Weissenbach J."/>
            <person name="White D.D."/>
            <person name="White J.D."/>
            <person name="Wiley G.B."/>
            <person name="Wincker P."/>
            <person name="Xing Y."/>
            <person name="Yang L."/>
            <person name="Yao Z."/>
            <person name="Ying F."/>
            <person name="Zhai J."/>
            <person name="Zhou L."/>
            <person name="Zuber A."/>
            <person name="Denarie J."/>
            <person name="Dixon R.A."/>
            <person name="May G.D."/>
            <person name="Schwartz D.C."/>
            <person name="Rogers J."/>
            <person name="Quetier F."/>
            <person name="Town C.D."/>
            <person name="Roe B.A."/>
        </authorList>
    </citation>
    <scope>NUCLEOTIDE SEQUENCE [LARGE SCALE GENOMIC DNA]</scope>
    <source>
        <strain evidence="3">A17</strain>
        <strain evidence="5 6">cv. Jemalong A17</strain>
    </source>
</reference>
<reference evidence="3 6" key="2">
    <citation type="journal article" date="2014" name="BMC Genomics">
        <title>An improved genome release (version Mt4.0) for the model legume Medicago truncatula.</title>
        <authorList>
            <person name="Tang H."/>
            <person name="Krishnakumar V."/>
            <person name="Bidwell S."/>
            <person name="Rosen B."/>
            <person name="Chan A."/>
            <person name="Zhou S."/>
            <person name="Gentzbittel L."/>
            <person name="Childs K.L."/>
            <person name="Yandell M."/>
            <person name="Gundlach H."/>
            <person name="Mayer K.F."/>
            <person name="Schwartz D.C."/>
            <person name="Town C.D."/>
        </authorList>
    </citation>
    <scope>GENOME REANNOTATION</scope>
    <source>
        <strain evidence="5 6">cv. Jemalong A17</strain>
    </source>
</reference>
<protein>
    <recommendedName>
        <fullName evidence="2">MOM1 alpha-helical domain-containing protein</fullName>
    </recommendedName>
</protein>
<feature type="compositionally biased region" description="Low complexity" evidence="1">
    <location>
        <begin position="617"/>
        <end position="628"/>
    </location>
</feature>
<evidence type="ECO:0000313" key="6">
    <source>
        <dbReference type="Proteomes" id="UP000002051"/>
    </source>
</evidence>
<feature type="domain" description="MOM1 alpha-helical" evidence="2">
    <location>
        <begin position="286"/>
        <end position="409"/>
    </location>
</feature>
<feature type="region of interest" description="Disordered" evidence="1">
    <location>
        <begin position="789"/>
        <end position="832"/>
    </location>
</feature>
<accession>A0A0C3WX38</accession>
<keyword evidence="6" id="KW-1185">Reference proteome</keyword>
<reference evidence="5" key="3">
    <citation type="submission" date="2015-04" db="UniProtKB">
        <authorList>
            <consortium name="EnsemblPlants"/>
        </authorList>
    </citation>
    <scope>IDENTIFICATION</scope>
    <source>
        <strain evidence="5">cv. Jemalong A17</strain>
    </source>
</reference>
<feature type="compositionally biased region" description="Polar residues" evidence="1">
    <location>
        <begin position="723"/>
        <end position="738"/>
    </location>
</feature>
<feature type="region of interest" description="Disordered" evidence="1">
    <location>
        <begin position="237"/>
        <end position="278"/>
    </location>
</feature>
<feature type="compositionally biased region" description="Polar residues" evidence="1">
    <location>
        <begin position="861"/>
        <end position="872"/>
    </location>
</feature>
<organism evidence="3 6">
    <name type="scientific">Medicago truncatula</name>
    <name type="common">Barrel medic</name>
    <name type="synonym">Medicago tribuloides</name>
    <dbReference type="NCBI Taxonomy" id="3880"/>
    <lineage>
        <taxon>Eukaryota</taxon>
        <taxon>Viridiplantae</taxon>
        <taxon>Streptophyta</taxon>
        <taxon>Embryophyta</taxon>
        <taxon>Tracheophyta</taxon>
        <taxon>Spermatophyta</taxon>
        <taxon>Magnoliopsida</taxon>
        <taxon>eudicotyledons</taxon>
        <taxon>Gunneridae</taxon>
        <taxon>Pentapetalae</taxon>
        <taxon>rosids</taxon>
        <taxon>fabids</taxon>
        <taxon>Fabales</taxon>
        <taxon>Fabaceae</taxon>
        <taxon>Papilionoideae</taxon>
        <taxon>50 kb inversion clade</taxon>
        <taxon>NPAAA clade</taxon>
        <taxon>Hologalegina</taxon>
        <taxon>IRL clade</taxon>
        <taxon>Trifolieae</taxon>
        <taxon>Medicago</taxon>
    </lineage>
</organism>
<dbReference type="Pfam" id="PF25029">
    <property type="entry name" value="MOM1"/>
    <property type="match status" value="1"/>
</dbReference>
<evidence type="ECO:0000313" key="3">
    <source>
        <dbReference type="EMBL" id="AES88556.2"/>
    </source>
</evidence>
<dbReference type="STRING" id="3880.G7JNC6"/>
<dbReference type="HOGENOM" id="CLU_271528_0_0_1"/>
<dbReference type="EMBL" id="PSQE01000004">
    <property type="protein sequence ID" value="RHN60713.1"/>
    <property type="molecule type" value="Genomic_DNA"/>
</dbReference>
<dbReference type="Gramene" id="rna23068">
    <property type="protein sequence ID" value="RHN60713.1"/>
    <property type="gene ID" value="gene23068"/>
</dbReference>
<feature type="compositionally biased region" description="Low complexity" evidence="1">
    <location>
        <begin position="1"/>
        <end position="19"/>
    </location>
</feature>
<proteinExistence type="predicted"/>
<reference evidence="4" key="5">
    <citation type="journal article" date="2018" name="Nat. Plants">
        <title>Whole-genome landscape of Medicago truncatula symbiotic genes.</title>
        <authorList>
            <person name="Pecrix Y."/>
            <person name="Gamas P."/>
            <person name="Carrere S."/>
        </authorList>
    </citation>
    <scope>NUCLEOTIDE SEQUENCE</scope>
    <source>
        <tissue evidence="4">Leaves</tissue>
    </source>
</reference>
<reference evidence="7" key="4">
    <citation type="journal article" date="2018" name="Nat. Plants">
        <title>Whole-genome landscape of Medicago truncatula symbiotic genes.</title>
        <authorList>
            <person name="Pecrix Y."/>
            <person name="Staton S.E."/>
            <person name="Sallet E."/>
            <person name="Lelandais-Briere C."/>
            <person name="Moreau S."/>
            <person name="Carrere S."/>
            <person name="Blein T."/>
            <person name="Jardinaud M.F."/>
            <person name="Latrasse D."/>
            <person name="Zouine M."/>
            <person name="Zahm M."/>
            <person name="Kreplak J."/>
            <person name="Mayjonade B."/>
            <person name="Satge C."/>
            <person name="Perez M."/>
            <person name="Cauet S."/>
            <person name="Marande W."/>
            <person name="Chantry-Darmon C."/>
            <person name="Lopez-Roques C."/>
            <person name="Bouchez O."/>
            <person name="Berard A."/>
            <person name="Debelle F."/>
            <person name="Munos S."/>
            <person name="Bendahmane A."/>
            <person name="Berges H."/>
            <person name="Niebel A."/>
            <person name="Buitink J."/>
            <person name="Frugier F."/>
            <person name="Benhamed M."/>
            <person name="Crespi M."/>
            <person name="Gouzy J."/>
            <person name="Gamas P."/>
        </authorList>
    </citation>
    <scope>NUCLEOTIDE SEQUENCE [LARGE SCALE GENOMIC DNA]</scope>
    <source>
        <strain evidence="7">cv. Jemalong A17</strain>
    </source>
</reference>
<evidence type="ECO:0000313" key="4">
    <source>
        <dbReference type="EMBL" id="RHN60713.1"/>
    </source>
</evidence>
<dbReference type="PANTHER" id="PTHR35116:SF2">
    <property type="entry name" value="ATP-DEPENDENT HELICASE FAMILY PROTEIN-RELATED"/>
    <property type="match status" value="1"/>
</dbReference>
<sequence length="1462" mass="160461">MVPSPSSSTKKMKSTTTSSPPLRRSERNRNVSSSNQKLPIRDSRIYRAILTQPKRKDCNKETDKKDKSTPEDSNTGEDKIDESSKEVSLDCKEVFEDCILPSEEGKAMDMRTESSSSGSAKEPSAKEATLGSAVVQSNSTTHETSDIPERVQSDCHEKETSQTLAIRDSDSNESLIRKCVGNEKGQNLTPSKRKSTVVDKHSDVSPRVVDDENCNLIVNPDPEKLCCNVVETSGPSKRIRGINNVDQHASKSNDEKSCTRSKEGKSGDPVEKPQGNTVENEKIRTLQRSLHRSLKPEIAKLCEILHLPDNVKSMAGKFLEYTMNNYKICTEPVSILQAFQLSLCWTAASLLSHKLDTEASLILAKQHLNFDCNKDAVDEINAMLWDLKDKFLLRTGSSGVNCSPKASESSNRVHSNTDVTSDVELTKKVISRISRNTKETQKRKDQWRELLHMQQENKLKLQRDFETEMADLGRRYKIEWVAIKSQALKKKKNEMLSNFTSGFDEMKTEIKSKYDVRLRALETEHLEARQKFRESSLQNELSNLVSSKELETPLNAPKILLSDEVLETSCAQATASELSREAAVGLPSTVRSTVYPENTAPLSADQISDGGLDGVVSSRPCNSSSPSNGHPATISLLNSPSSTQQVSDRVLPTIADGQIPVIVPELIRDAAVGFPSTVRTTDYPENAAPLNSSSTDQISDGGLDGVVSSSPCIFSSPGDGRPATSSLLNPPSSKQQVPDSVVPAITDGQIPVTMPENSHEEAECELVDNMEVNESTTPDNQEVVQRTIAENTSSQETSVSRARDSIEPREQVQVQPLSSVESPLSLPENSHEEAEYELIDNMEVNESTTPDNQEVVQRTIAENTLSQETSVSRARDPIEPREQVQVQPLSSVESPLSPVHILPANQPNRVSMVMEPPEQVRLPSSGFLSSNRDFCLLPLATGGVDREGTNKDSLSRQFPEAMIEVRNQAVEQPTSNMEVDSHSRLVVPPGSNMVLDSLVPGGFGAHLTDTRNMSTHRVINNLPIQTPAQLASRNFRPYFHDPLNYELERLRKLTDQNRKNHEDMKLQLKCNFEKEVEELHRKYDIQMKEIEVEFQKTKKNYDTQSRTVYIHKILADTFKKANFDPMFSGASGMLQGILPYDAGFSQLLFQPSRQQNATQPPLVASSSVCRPPTTTLQNSHVSTSSHTMVPPPTQASYNTSGNISGFSARIPHTNSISSPSGNQQTGREIRSPLRRLLPRLPSTSVSASGISGDIRTPAPPLPPYRPSASIPASTHSGEIRAPAPHLPPYRPSTTVPPSTHSGEIRTPAPHLMYRPSTFVPPSTHSGEIRGPAPHLPPYRPSTSVPASSFSGVPLCIPNQPAPSNSSANSLSLTSQWLPRPMPAISQFGPHRGHGHENTGGFPSPNLSAGDMRMSSNSQSSINLPNTMPRMSDHSQFGTSSSMPANSAQEATPSDVVCISDDD</sequence>
<dbReference type="EnsemblPlants" id="AES88556">
    <property type="protein sequence ID" value="AES88556"/>
    <property type="gene ID" value="MTR_4g058650"/>
</dbReference>
<dbReference type="KEGG" id="mtr:11412065"/>
<feature type="region of interest" description="Disordered" evidence="1">
    <location>
        <begin position="1163"/>
        <end position="1190"/>
    </location>
</feature>
<feature type="compositionally biased region" description="Basic and acidic residues" evidence="1">
    <location>
        <begin position="801"/>
        <end position="810"/>
    </location>
</feature>
<evidence type="ECO:0000256" key="1">
    <source>
        <dbReference type="SAM" id="MobiDB-lite"/>
    </source>
</evidence>
<dbReference type="eggNOG" id="KOG0384">
    <property type="taxonomic scope" value="Eukaryota"/>
</dbReference>
<dbReference type="OrthoDB" id="1414316at2759"/>
<feature type="compositionally biased region" description="Low complexity" evidence="1">
    <location>
        <begin position="699"/>
        <end position="710"/>
    </location>
</feature>
<feature type="compositionally biased region" description="Low complexity" evidence="1">
    <location>
        <begin position="113"/>
        <end position="128"/>
    </location>
</feature>
<feature type="region of interest" description="Disordered" evidence="1">
    <location>
        <begin position="100"/>
        <end position="169"/>
    </location>
</feature>
<feature type="compositionally biased region" description="Polar residues" evidence="1">
    <location>
        <begin position="1291"/>
        <end position="1301"/>
    </location>
</feature>
<feature type="region of interest" description="Disordered" evidence="1">
    <location>
        <begin position="861"/>
        <end position="881"/>
    </location>
</feature>
<dbReference type="GO" id="GO:0031507">
    <property type="term" value="P:heterochromatin formation"/>
    <property type="evidence" value="ECO:0007669"/>
    <property type="project" value="InterPro"/>
</dbReference>
<feature type="compositionally biased region" description="Polar residues" evidence="1">
    <location>
        <begin position="1163"/>
        <end position="1187"/>
    </location>
</feature>
<accession>G7JNC6</accession>
<feature type="compositionally biased region" description="Polar residues" evidence="1">
    <location>
        <begin position="789"/>
        <end position="800"/>
    </location>
</feature>
<feature type="compositionally biased region" description="Basic and acidic residues" evidence="1">
    <location>
        <begin position="103"/>
        <end position="112"/>
    </location>
</feature>
<dbReference type="EMBL" id="CM001220">
    <property type="protein sequence ID" value="AES88556.2"/>
    <property type="molecule type" value="Genomic_DNA"/>
</dbReference>
<dbReference type="InterPro" id="IPR056882">
    <property type="entry name" value="MOM1_dom"/>
</dbReference>
<evidence type="ECO:0000259" key="2">
    <source>
        <dbReference type="Pfam" id="PF25029"/>
    </source>
</evidence>
<feature type="region of interest" description="Disordered" evidence="1">
    <location>
        <begin position="1387"/>
        <end position="1462"/>
    </location>
</feature>
<feature type="region of interest" description="Disordered" evidence="1">
    <location>
        <begin position="681"/>
        <end position="739"/>
    </location>
</feature>
<gene>
    <name evidence="5" type="primary">11412065</name>
    <name evidence="3" type="ordered locus">MTR_4g058650</name>
    <name evidence="4" type="ORF">MtrunA17_Chr4g0028821</name>
</gene>
<dbReference type="InterPro" id="IPR039322">
    <property type="entry name" value="MOM1"/>
</dbReference>
<feature type="region of interest" description="Disordered" evidence="1">
    <location>
        <begin position="600"/>
        <end position="641"/>
    </location>
</feature>
<evidence type="ECO:0000313" key="5">
    <source>
        <dbReference type="EnsemblPlants" id="AES88556"/>
    </source>
</evidence>
<feature type="compositionally biased region" description="Polar residues" evidence="1">
    <location>
        <begin position="1413"/>
        <end position="1425"/>
    </location>
</feature>
<feature type="compositionally biased region" description="Basic and acidic residues" evidence="1">
    <location>
        <begin position="54"/>
        <end position="88"/>
    </location>
</feature>
<feature type="compositionally biased region" description="Basic and acidic residues" evidence="1">
    <location>
        <begin position="143"/>
        <end position="160"/>
    </location>
</feature>
<feature type="compositionally biased region" description="Polar residues" evidence="1">
    <location>
        <begin position="1433"/>
        <end position="1451"/>
    </location>
</feature>
<dbReference type="Gene3D" id="6.10.250.1310">
    <property type="match status" value="1"/>
</dbReference>
<feature type="region of interest" description="Disordered" evidence="1">
    <location>
        <begin position="1"/>
        <end position="88"/>
    </location>
</feature>
<dbReference type="Proteomes" id="UP000265566">
    <property type="component" value="Chromosome 4"/>
</dbReference>
<feature type="compositionally biased region" description="Basic and acidic residues" evidence="1">
    <location>
        <begin position="248"/>
        <end position="271"/>
    </location>
</feature>
<dbReference type="Proteomes" id="UP000002051">
    <property type="component" value="Chromosome 4"/>
</dbReference>
<feature type="region of interest" description="Disordered" evidence="1">
    <location>
        <begin position="1234"/>
        <end position="1308"/>
    </location>
</feature>
<feature type="compositionally biased region" description="Polar residues" evidence="1">
    <location>
        <begin position="689"/>
        <end position="698"/>
    </location>
</feature>
<feature type="compositionally biased region" description="Low complexity" evidence="1">
    <location>
        <begin position="816"/>
        <end position="828"/>
    </location>
</feature>